<dbReference type="AlphaFoldDB" id="A0A2A2JZN6"/>
<feature type="domain" description="C2H2-type" evidence="2">
    <location>
        <begin position="339"/>
        <end position="362"/>
    </location>
</feature>
<dbReference type="STRING" id="2018661.A0A2A2JZN6"/>
<dbReference type="InterPro" id="IPR013087">
    <property type="entry name" value="Znf_C2H2_type"/>
</dbReference>
<accession>A0A2A2JZN6</accession>
<dbReference type="EMBL" id="LIAE01010006">
    <property type="protein sequence ID" value="PAV67009.1"/>
    <property type="molecule type" value="Genomic_DNA"/>
</dbReference>
<evidence type="ECO:0000313" key="3">
    <source>
        <dbReference type="EMBL" id="PAV67009.1"/>
    </source>
</evidence>
<proteinExistence type="predicted"/>
<feature type="compositionally biased region" description="Acidic residues" evidence="1">
    <location>
        <begin position="284"/>
        <end position="297"/>
    </location>
</feature>
<name>A0A2A2JZN6_9BILA</name>
<dbReference type="PROSITE" id="PS00028">
    <property type="entry name" value="ZINC_FINGER_C2H2_1"/>
    <property type="match status" value="1"/>
</dbReference>
<feature type="region of interest" description="Disordered" evidence="1">
    <location>
        <begin position="24"/>
        <end position="43"/>
    </location>
</feature>
<dbReference type="Proteomes" id="UP000218231">
    <property type="component" value="Unassembled WGS sequence"/>
</dbReference>
<feature type="region of interest" description="Disordered" evidence="1">
    <location>
        <begin position="265"/>
        <end position="299"/>
    </location>
</feature>
<keyword evidence="4" id="KW-1185">Reference proteome</keyword>
<reference evidence="3 4" key="1">
    <citation type="journal article" date="2017" name="Curr. Biol.">
        <title>Genome architecture and evolution of a unichromosomal asexual nematode.</title>
        <authorList>
            <person name="Fradin H."/>
            <person name="Zegar C."/>
            <person name="Gutwein M."/>
            <person name="Lucas J."/>
            <person name="Kovtun M."/>
            <person name="Corcoran D."/>
            <person name="Baugh L.R."/>
            <person name="Kiontke K."/>
            <person name="Gunsalus K."/>
            <person name="Fitch D.H."/>
            <person name="Piano F."/>
        </authorList>
    </citation>
    <scope>NUCLEOTIDE SEQUENCE [LARGE SCALE GENOMIC DNA]</scope>
    <source>
        <strain evidence="3">PF1309</strain>
    </source>
</reference>
<evidence type="ECO:0000256" key="1">
    <source>
        <dbReference type="SAM" id="MobiDB-lite"/>
    </source>
</evidence>
<protein>
    <recommendedName>
        <fullName evidence="2">C2H2-type domain-containing protein</fullName>
    </recommendedName>
</protein>
<dbReference type="OrthoDB" id="9984614at2759"/>
<gene>
    <name evidence="3" type="ORF">WR25_18362</name>
</gene>
<evidence type="ECO:0000313" key="4">
    <source>
        <dbReference type="Proteomes" id="UP000218231"/>
    </source>
</evidence>
<comment type="caution">
    <text evidence="3">The sequence shown here is derived from an EMBL/GenBank/DDBJ whole genome shotgun (WGS) entry which is preliminary data.</text>
</comment>
<evidence type="ECO:0000259" key="2">
    <source>
        <dbReference type="PROSITE" id="PS00028"/>
    </source>
</evidence>
<dbReference type="SMART" id="SM00355">
    <property type="entry name" value="ZnF_C2H2"/>
    <property type="match status" value="3"/>
</dbReference>
<sequence length="503" mass="55801">MTECLAVNAASVCIGMRLPIRPVRSRSASPNDSGIDEECGSGSSRDCADCADSLSVDGCPSASSSSASPAASPFHCHSIATRLTLPTICSSATKRRHSAAIAESCLRDQKVLKMSTFSTTLCNEVETSSIVSEATTANEVNEVKMETGSEGTCTVREEHMEDGSLEHFQLTPSTSSYSPACLGAVSSSSSSSSLCNEPNEPIPIKEKSSLSAATAVVSEVAFKHPGKISEEDEAKISLSCHWGNCLQLRNDKDALYDHVVEDHIKNPIPMEPRQKGQNSTSTMDSDESEESDAEEMDAQTCQWKDCHMRLKRGNVSKKMSWLEEHFRTRHAFGAHPFHCLLTNCTARFVTSRQLDEHVRRGHFEYAVKCGVSSTAAVNGKDEETHGLRWEPEPMSSLWVRHQPYSVDNYLIQKIHDRMQVACILQFDVGFVPIKYNNLKGSARRKAYNESHFYITSSAGRMRNPVKQELSECGDSFQRHPTMEELMAEWRQEKKQQTRSEQQQ</sequence>
<organism evidence="3 4">
    <name type="scientific">Diploscapter pachys</name>
    <dbReference type="NCBI Taxonomy" id="2018661"/>
    <lineage>
        <taxon>Eukaryota</taxon>
        <taxon>Metazoa</taxon>
        <taxon>Ecdysozoa</taxon>
        <taxon>Nematoda</taxon>
        <taxon>Chromadorea</taxon>
        <taxon>Rhabditida</taxon>
        <taxon>Rhabditina</taxon>
        <taxon>Rhabditomorpha</taxon>
        <taxon>Rhabditoidea</taxon>
        <taxon>Rhabditidae</taxon>
        <taxon>Diploscapter</taxon>
    </lineage>
</organism>